<feature type="compositionally biased region" description="Pro residues" evidence="1">
    <location>
        <begin position="958"/>
        <end position="967"/>
    </location>
</feature>
<accession>A0A177EWH6</accession>
<feature type="region of interest" description="Disordered" evidence="1">
    <location>
        <begin position="805"/>
        <end position="908"/>
    </location>
</feature>
<dbReference type="GeneID" id="34605532"/>
<comment type="caution">
    <text evidence="2">The sequence shown here is derived from an EMBL/GenBank/DDBJ whole genome shotgun (WGS) entry which is preliminary data.</text>
</comment>
<feature type="compositionally biased region" description="Low complexity" evidence="1">
    <location>
        <begin position="929"/>
        <end position="947"/>
    </location>
</feature>
<gene>
    <name evidence="2" type="ORF">AYO21_10412</name>
</gene>
<feature type="region of interest" description="Disordered" evidence="1">
    <location>
        <begin position="504"/>
        <end position="543"/>
    </location>
</feature>
<evidence type="ECO:0000313" key="2">
    <source>
        <dbReference type="EMBL" id="OAG35402.1"/>
    </source>
</evidence>
<dbReference type="AlphaFoldDB" id="A0A177EWH6"/>
<feature type="compositionally biased region" description="Low complexity" evidence="1">
    <location>
        <begin position="314"/>
        <end position="326"/>
    </location>
</feature>
<organism evidence="2 3">
    <name type="scientific">Fonsecaea monophora</name>
    <dbReference type="NCBI Taxonomy" id="254056"/>
    <lineage>
        <taxon>Eukaryota</taxon>
        <taxon>Fungi</taxon>
        <taxon>Dikarya</taxon>
        <taxon>Ascomycota</taxon>
        <taxon>Pezizomycotina</taxon>
        <taxon>Eurotiomycetes</taxon>
        <taxon>Chaetothyriomycetidae</taxon>
        <taxon>Chaetothyriales</taxon>
        <taxon>Herpotrichiellaceae</taxon>
        <taxon>Fonsecaea</taxon>
    </lineage>
</organism>
<protein>
    <submittedName>
        <fullName evidence="2">Uncharacterized protein</fullName>
    </submittedName>
</protein>
<name>A0A177EWH6_9EURO</name>
<keyword evidence="3" id="KW-1185">Reference proteome</keyword>
<feature type="compositionally biased region" description="Low complexity" evidence="1">
    <location>
        <begin position="888"/>
        <end position="902"/>
    </location>
</feature>
<feature type="region of interest" description="Disordered" evidence="1">
    <location>
        <begin position="1"/>
        <end position="23"/>
    </location>
</feature>
<evidence type="ECO:0000256" key="1">
    <source>
        <dbReference type="SAM" id="MobiDB-lite"/>
    </source>
</evidence>
<sequence>MSIDKGSNGGQAFVRPPAHPVPQLQKPFEESMLESISDQVPEDVPTDAMTRRTMLLEAPTYERVIAGRWKQKPGEKYHPLWKLVAQLTFGMHLLSQNMAISEEEVMRILQSHVDDIDAFLERTTEDFDLAQSDIHERIRCLKLPLAHGEVFDRMLEDRAFRASILEGNEKIDHVISRTKRAAKDALKDVQKGFDATNVMEKYLSKLNSTWKRESPEHEAVLVAMLGNVEGWRRAFLELHLQGNKLAGSLKKLAEVVSEMEQRAAAVSRNLVARAQKTKHITSQDAGRAPSQLGSIAEHKPLPSEPGRQHSTRNSSRSTQLTSFSSRPNSGRKSSQGLNSQPQSYGHQTPQSPGSRRPGNEGIPGQSFPAEMLATEGPQLASDRIHSLGGLLIQHGEEHLVELPADVPEDLLRQAPVSIKNRLSMTLGLKPKDNTSHRISSVYYPRALGDLLKSPAISSLLLTPQTANSKGTPVQTVMSPVIPEGNADFFLSREHSPSLGVLNPDHKNGIDSAKPSPTGAQASARASIVDPSRPVTRRSSIPNPAFTSHPAVMSMAAPPVELPAPVETVVREELLNSPSSRKGSQFSSLGEPGPELNEGEMTRSTSASALDTTTAIEQPTITVAVVPASGEEEGQGKAEMEIQIHLQTQVDARNSTQNAAYGSVVTPLQPQIAAAAPPPSKETENANDGERSAIPVAAFTIFEDQVTSQTTSGNVSNNVLAQQVDTLSPKREFIAELEAHVPNPQPKPKEEFGPVELEAPHQTFKLPPRPVAVAEIPVEEIPRASKGLPADLFKLPPRPVALAEIPEKEIPRANKSPPSDVFKLPPRPVEIPEKETPRASKSPPGDLFKLPSELTIKPGMKPKDFGGSNKPEPIRPLKLKLAKKDGKIVPVQVSSPGGSSQRVDSPGPKLKIDVVADIIDKLSYTPPGSPIHARSASSVSSNSAQRWSHQSSRSLGPPERAPAPPAPGGRPMVEPDFASAGQFEGERKQKKKKKKNSNAGEGKLRKGFYTHNDDDDNGDGSNNNYNEWDWISTKGRLRGSSTPSSGHDDYVWQRRTLVPGRYEEMTWCIVSAKSVAKALLDIEGASQFSSYWLAIQAC</sequence>
<evidence type="ECO:0000313" key="3">
    <source>
        <dbReference type="Proteomes" id="UP000077002"/>
    </source>
</evidence>
<feature type="compositionally biased region" description="Low complexity" evidence="1">
    <location>
        <begin position="601"/>
        <end position="614"/>
    </location>
</feature>
<dbReference type="RefSeq" id="XP_022507354.1">
    <property type="nucleotide sequence ID" value="XM_022660331.1"/>
</dbReference>
<feature type="region of interest" description="Disordered" evidence="1">
    <location>
        <begin position="275"/>
        <end position="368"/>
    </location>
</feature>
<feature type="region of interest" description="Disordered" evidence="1">
    <location>
        <begin position="921"/>
        <end position="1020"/>
    </location>
</feature>
<dbReference type="Proteomes" id="UP000077002">
    <property type="component" value="Unassembled WGS sequence"/>
</dbReference>
<feature type="region of interest" description="Disordered" evidence="1">
    <location>
        <begin position="575"/>
        <end position="614"/>
    </location>
</feature>
<feature type="compositionally biased region" description="Polar residues" evidence="1">
    <location>
        <begin position="575"/>
        <end position="587"/>
    </location>
</feature>
<proteinExistence type="predicted"/>
<dbReference type="OrthoDB" id="5389734at2759"/>
<feature type="compositionally biased region" description="Polar residues" evidence="1">
    <location>
        <begin position="327"/>
        <end position="353"/>
    </location>
</feature>
<dbReference type="EMBL" id="LVKK01000119">
    <property type="protein sequence ID" value="OAG35402.1"/>
    <property type="molecule type" value="Genomic_DNA"/>
</dbReference>
<reference evidence="2 3" key="1">
    <citation type="submission" date="2016-03" db="EMBL/GenBank/DDBJ databases">
        <title>Draft genome sequence of the Fonsecaea monophora CBS 269.37.</title>
        <authorList>
            <person name="Bombassaro A."/>
            <person name="Vinicius W.A."/>
            <person name="De Hoog S."/>
            <person name="Sun J."/>
            <person name="Souza E.M."/>
            <person name="Raittz R.T."/>
            <person name="Costa F."/>
            <person name="Leao A.C."/>
            <person name="Tadra-Sfeir M.Z."/>
            <person name="Baura V."/>
            <person name="Balsanelli E."/>
            <person name="Pedrosa F.O."/>
            <person name="Moreno L.F."/>
            <person name="Steffens M.B."/>
            <person name="Xi L."/>
            <person name="Bocca A.L."/>
            <person name="Felipe M.S."/>
            <person name="Teixeira M."/>
            <person name="Telles Filho F.Q."/>
            <person name="Azevedo C.M."/>
            <person name="Gomes R."/>
            <person name="Vicente V.A."/>
        </authorList>
    </citation>
    <scope>NUCLEOTIDE SEQUENCE [LARGE SCALE GENOMIC DNA]</scope>
    <source>
        <strain evidence="2 3">CBS 269.37</strain>
    </source>
</reference>